<evidence type="ECO:0000313" key="3">
    <source>
        <dbReference type="Proteomes" id="UP000653076"/>
    </source>
</evidence>
<keyword evidence="3" id="KW-1185">Reference proteome</keyword>
<protein>
    <submittedName>
        <fullName evidence="2">Uncharacterized protein</fullName>
    </submittedName>
</protein>
<dbReference type="Proteomes" id="UP000653076">
    <property type="component" value="Unassembled WGS sequence"/>
</dbReference>
<proteinExistence type="predicted"/>
<feature type="region of interest" description="Disordered" evidence="1">
    <location>
        <begin position="1"/>
        <end position="38"/>
    </location>
</feature>
<sequence length="123" mass="13705">MSSEWTSAGPAPDMISSRLPTPGRGPHPERPRAVGGRVPHTPLRPTWCCRSDGQPWPCGEARLLLRLEYDGNNVGLTIYLAGMMYEAMRDLYHLNPHDGPEPSALFDRFVTWGISRRRPAVAP</sequence>
<name>A0ABQ4JGN5_9ACTN</name>
<evidence type="ECO:0000256" key="1">
    <source>
        <dbReference type="SAM" id="MobiDB-lite"/>
    </source>
</evidence>
<gene>
    <name evidence="2" type="ORF">Vqi01_48950</name>
</gene>
<organism evidence="2 3">
    <name type="scientific">Micromonospora qiuiae</name>
    <dbReference type="NCBI Taxonomy" id="502268"/>
    <lineage>
        <taxon>Bacteria</taxon>
        <taxon>Bacillati</taxon>
        <taxon>Actinomycetota</taxon>
        <taxon>Actinomycetes</taxon>
        <taxon>Micromonosporales</taxon>
        <taxon>Micromonosporaceae</taxon>
        <taxon>Micromonospora</taxon>
    </lineage>
</organism>
<reference evidence="2 3" key="1">
    <citation type="submission" date="2021-01" db="EMBL/GenBank/DDBJ databases">
        <title>Whole genome shotgun sequence of Verrucosispora qiuiae NBRC 106684.</title>
        <authorList>
            <person name="Komaki H."/>
            <person name="Tamura T."/>
        </authorList>
    </citation>
    <scope>NUCLEOTIDE SEQUENCE [LARGE SCALE GENOMIC DNA]</scope>
    <source>
        <strain evidence="2 3">NBRC 106684</strain>
    </source>
</reference>
<comment type="caution">
    <text evidence="2">The sequence shown here is derived from an EMBL/GenBank/DDBJ whole genome shotgun (WGS) entry which is preliminary data.</text>
</comment>
<dbReference type="EMBL" id="BOPC01000082">
    <property type="protein sequence ID" value="GIJ29733.1"/>
    <property type="molecule type" value="Genomic_DNA"/>
</dbReference>
<evidence type="ECO:0000313" key="2">
    <source>
        <dbReference type="EMBL" id="GIJ29733.1"/>
    </source>
</evidence>
<accession>A0ABQ4JGN5</accession>